<dbReference type="EMBL" id="WTPW01000097">
    <property type="protein sequence ID" value="KAF0548417.1"/>
    <property type="molecule type" value="Genomic_DNA"/>
</dbReference>
<keyword evidence="8" id="KW-0675">Receptor</keyword>
<keyword evidence="5 6" id="KW-0472">Membrane</keyword>
<dbReference type="GO" id="GO:0005886">
    <property type="term" value="C:plasma membrane"/>
    <property type="evidence" value="ECO:0007669"/>
    <property type="project" value="TreeGrafter"/>
</dbReference>
<evidence type="ECO:0000259" key="7">
    <source>
        <dbReference type="Pfam" id="PF00520"/>
    </source>
</evidence>
<evidence type="ECO:0000256" key="5">
    <source>
        <dbReference type="ARBA" id="ARBA00023136"/>
    </source>
</evidence>
<feature type="transmembrane region" description="Helical" evidence="6">
    <location>
        <begin position="766"/>
        <end position="786"/>
    </location>
</feature>
<reference evidence="8 9" key="1">
    <citation type="journal article" date="2019" name="Environ. Microbiol.">
        <title>At the nexus of three kingdoms: the genome of the mycorrhizal fungus Gigaspora margarita provides insights into plant, endobacterial and fungal interactions.</title>
        <authorList>
            <person name="Venice F."/>
            <person name="Ghignone S."/>
            <person name="Salvioli di Fossalunga A."/>
            <person name="Amselem J."/>
            <person name="Novero M."/>
            <person name="Xianan X."/>
            <person name="Sedzielewska Toro K."/>
            <person name="Morin E."/>
            <person name="Lipzen A."/>
            <person name="Grigoriev I.V."/>
            <person name="Henrissat B."/>
            <person name="Martin F.M."/>
            <person name="Bonfante P."/>
        </authorList>
    </citation>
    <scope>NUCLEOTIDE SEQUENCE [LARGE SCALE GENOMIC DNA]</scope>
    <source>
        <strain evidence="8 9">BEG34</strain>
    </source>
</reference>
<feature type="transmembrane region" description="Helical" evidence="6">
    <location>
        <begin position="709"/>
        <end position="730"/>
    </location>
</feature>
<organism evidence="8 9">
    <name type="scientific">Gigaspora margarita</name>
    <dbReference type="NCBI Taxonomy" id="4874"/>
    <lineage>
        <taxon>Eukaryota</taxon>
        <taxon>Fungi</taxon>
        <taxon>Fungi incertae sedis</taxon>
        <taxon>Mucoromycota</taxon>
        <taxon>Glomeromycotina</taxon>
        <taxon>Glomeromycetes</taxon>
        <taxon>Diversisporales</taxon>
        <taxon>Gigasporaceae</taxon>
        <taxon>Gigaspora</taxon>
    </lineage>
</organism>
<accession>A0A8H4AZS8</accession>
<evidence type="ECO:0000256" key="2">
    <source>
        <dbReference type="ARBA" id="ARBA00022692"/>
    </source>
</evidence>
<keyword evidence="3" id="KW-0677">Repeat</keyword>
<dbReference type="InterPro" id="IPR005821">
    <property type="entry name" value="Ion_trans_dom"/>
</dbReference>
<sequence length="1020" mass="119850">MIVFDDRGYKFVDLRTKHKIECPSQFYNTKPEFLEFTSIDELIIFVEEEQTMYLYLPNFKKNIWIKKMALKIRTLMGNINFEGVMGEIIVEEMDKIVRVISPDSNSTCIYLITNNGMLLLDRETKTIEIRITFDLDFKILIIGESLLVTEQIEINKTDKTDTTDKTVQKKEKKRIINVKSIRTGLVVRTFAIQSLESGEEDNEKWYIIRSFDGLYTIAFINTKILLLNIANGSKYVITKDLNEEIKAIINEYLSNFNIFTIYAPDNTLFGIQDNKILKKNFRNLDFGKFFYNQNLEVLIWSSYLNIQEPDINLYSISPDIQELKRVKQLPVDAVKRQSCENELLKWSWVDKELKVELKLDNESKSPEYKIEVGECTDPMMEIIYKTDLIFNTGENLCIFHFELNMKSVALQYYWSDYSKNENSFIPFDLENVLFLPRAQWFNLLFNSKKLFQLWSDATIKDKFSLAAYGEDLIICYICLRDPFSVIVVLEKLIKWFIESPRENVYCLKIISILYPQLYKSFPEHMKKFNDTLKISLYKDLWCTDLASHLDAFNRQTEVKEISLLTKFIELFNIIFYPISLFKFILEFIIAIIIIIRFVRMAFGDINVNIALYYIVLVVPLPEFTSYPKKYNPLIEFFYRPLSNPFIESCNVDIYDSLGWNGEAILNFKWDTFGKYYYYTIWFIFLIFLSCFMTISLFHDSLNENVQNNLIFAVIFLGFWHLFFEIRFLIWDPLRYILDPWNYFDLGAFILPIIISYRMLQNDAFSWLISIANLLVGLKFILYFRVLESFGTYFAIIIGVAKAIFAFLVMIILIVVSFGLAFYTLLHPSSSVNYDQLGNQTSDENNPWSFASSYYQVYDNGTIGSDPILIAKPDENEDMFAKISTSLFAIYEYLAGDNSAFTSWSYGEHPALVLLLIFFSFCVVIYLMNLFIGLLNIEIPNHSNRASYLIQKAEILVEIELFYLLPFQRRWQTWFPSMIYYFVPASEISKVVNENIKDSEQNTKKFISDNKALLNLLQLNP</sequence>
<evidence type="ECO:0000313" key="9">
    <source>
        <dbReference type="Proteomes" id="UP000439903"/>
    </source>
</evidence>
<evidence type="ECO:0000256" key="3">
    <source>
        <dbReference type="ARBA" id="ARBA00022737"/>
    </source>
</evidence>
<feature type="transmembrane region" description="Helical" evidence="6">
    <location>
        <begin position="574"/>
        <end position="598"/>
    </location>
</feature>
<feature type="transmembrane region" description="Helical" evidence="6">
    <location>
        <begin position="675"/>
        <end position="697"/>
    </location>
</feature>
<dbReference type="PANTHER" id="PTHR10582:SF2">
    <property type="entry name" value="INACTIVE"/>
    <property type="match status" value="1"/>
</dbReference>
<evidence type="ECO:0000256" key="4">
    <source>
        <dbReference type="ARBA" id="ARBA00022989"/>
    </source>
</evidence>
<evidence type="ECO:0000256" key="1">
    <source>
        <dbReference type="ARBA" id="ARBA00004141"/>
    </source>
</evidence>
<dbReference type="GO" id="GO:0098703">
    <property type="term" value="P:calcium ion import across plasma membrane"/>
    <property type="evidence" value="ECO:0007669"/>
    <property type="project" value="TreeGrafter"/>
</dbReference>
<comment type="caution">
    <text evidence="8">The sequence shown here is derived from an EMBL/GenBank/DDBJ whole genome shotgun (WGS) entry which is preliminary data.</text>
</comment>
<dbReference type="InterPro" id="IPR024862">
    <property type="entry name" value="TRPV"/>
</dbReference>
<comment type="subcellular location">
    <subcellularLocation>
        <location evidence="1">Membrane</location>
        <topology evidence="1">Multi-pass membrane protein</topology>
    </subcellularLocation>
</comment>
<evidence type="ECO:0000313" key="8">
    <source>
        <dbReference type="EMBL" id="KAF0548417.1"/>
    </source>
</evidence>
<evidence type="ECO:0000256" key="6">
    <source>
        <dbReference type="SAM" id="Phobius"/>
    </source>
</evidence>
<gene>
    <name evidence="8" type="ORF">F8M41_026123</name>
</gene>
<dbReference type="GO" id="GO:0005216">
    <property type="term" value="F:monoatomic ion channel activity"/>
    <property type="evidence" value="ECO:0007669"/>
    <property type="project" value="InterPro"/>
</dbReference>
<dbReference type="Proteomes" id="UP000439903">
    <property type="component" value="Unassembled WGS sequence"/>
</dbReference>
<dbReference type="Pfam" id="PF00520">
    <property type="entry name" value="Ion_trans"/>
    <property type="match status" value="1"/>
</dbReference>
<dbReference type="OrthoDB" id="6068913at2759"/>
<feature type="transmembrane region" description="Helical" evidence="6">
    <location>
        <begin position="605"/>
        <end position="623"/>
    </location>
</feature>
<dbReference type="AlphaFoldDB" id="A0A8H4AZS8"/>
<dbReference type="PANTHER" id="PTHR10582">
    <property type="entry name" value="TRANSIENT RECEPTOR POTENTIAL ION CHANNEL PROTEIN"/>
    <property type="match status" value="1"/>
</dbReference>
<feature type="transmembrane region" description="Helical" evidence="6">
    <location>
        <begin position="910"/>
        <end position="934"/>
    </location>
</feature>
<keyword evidence="4 6" id="KW-1133">Transmembrane helix</keyword>
<feature type="transmembrane region" description="Helical" evidence="6">
    <location>
        <begin position="792"/>
        <end position="825"/>
    </location>
</feature>
<proteinExistence type="predicted"/>
<feature type="domain" description="Ion transport" evidence="7">
    <location>
        <begin position="676"/>
        <end position="935"/>
    </location>
</feature>
<name>A0A8H4AZS8_GIGMA</name>
<protein>
    <submittedName>
        <fullName evidence="8">Transient receptor potential cation channel subfamily a member 1-like</fullName>
    </submittedName>
</protein>
<keyword evidence="2 6" id="KW-0812">Transmembrane</keyword>
<keyword evidence="9" id="KW-1185">Reference proteome</keyword>